<protein>
    <submittedName>
        <fullName evidence="2">Uncharacterized protein</fullName>
    </submittedName>
</protein>
<proteinExistence type="predicted"/>
<gene>
    <name evidence="2" type="ORF">STCU_10981</name>
</gene>
<organism evidence="2 3">
    <name type="scientific">Strigomonas culicis</name>
    <dbReference type="NCBI Taxonomy" id="28005"/>
    <lineage>
        <taxon>Eukaryota</taxon>
        <taxon>Discoba</taxon>
        <taxon>Euglenozoa</taxon>
        <taxon>Kinetoplastea</taxon>
        <taxon>Metakinetoplastina</taxon>
        <taxon>Trypanosomatida</taxon>
        <taxon>Trypanosomatidae</taxon>
        <taxon>Strigomonadinae</taxon>
        <taxon>Strigomonas</taxon>
    </lineage>
</organism>
<sequence length="81" mass="8853">MKEGVLAGVVMGSQELRLPTPTPPTVASLSEGHAPPQPTTIAHEDNNNNTNDDSSNASHLQNIICSLPPRRRPLFKRMRLE</sequence>
<dbReference type="EMBL" id="ATMH01010871">
    <property type="protein sequence ID" value="EPY16805.1"/>
    <property type="molecule type" value="Genomic_DNA"/>
</dbReference>
<comment type="caution">
    <text evidence="2">The sequence shown here is derived from an EMBL/GenBank/DDBJ whole genome shotgun (WGS) entry which is preliminary data.</text>
</comment>
<evidence type="ECO:0000256" key="1">
    <source>
        <dbReference type="SAM" id="MobiDB-lite"/>
    </source>
</evidence>
<feature type="region of interest" description="Disordered" evidence="1">
    <location>
        <begin position="14"/>
        <end position="65"/>
    </location>
</feature>
<dbReference type="Proteomes" id="UP000015354">
    <property type="component" value="Unassembled WGS sequence"/>
</dbReference>
<feature type="compositionally biased region" description="Low complexity" evidence="1">
    <location>
        <begin position="47"/>
        <end position="58"/>
    </location>
</feature>
<name>S9V1W1_9TRYP</name>
<dbReference type="AlphaFoldDB" id="S9V1W1"/>
<evidence type="ECO:0000313" key="2">
    <source>
        <dbReference type="EMBL" id="EPY16805.1"/>
    </source>
</evidence>
<evidence type="ECO:0000313" key="3">
    <source>
        <dbReference type="Proteomes" id="UP000015354"/>
    </source>
</evidence>
<keyword evidence="3" id="KW-1185">Reference proteome</keyword>
<accession>S9V1W1</accession>
<reference evidence="2 3" key="1">
    <citation type="journal article" date="2013" name="PLoS ONE">
        <title>Predicting the Proteins of Angomonas deanei, Strigomonas culicis and Their Respective Endosymbionts Reveals New Aspects of the Trypanosomatidae Family.</title>
        <authorList>
            <person name="Motta M.C."/>
            <person name="Martins A.C."/>
            <person name="de Souza S.S."/>
            <person name="Catta-Preta C.M."/>
            <person name="Silva R."/>
            <person name="Klein C.C."/>
            <person name="de Almeida L.G."/>
            <person name="de Lima Cunha O."/>
            <person name="Ciapina L.P."/>
            <person name="Brocchi M."/>
            <person name="Colabardini A.C."/>
            <person name="de Araujo Lima B."/>
            <person name="Machado C.R."/>
            <person name="de Almeida Soares C.M."/>
            <person name="Probst C.M."/>
            <person name="de Menezes C.B."/>
            <person name="Thompson C.E."/>
            <person name="Bartholomeu D.C."/>
            <person name="Gradia D.F."/>
            <person name="Pavoni D.P."/>
            <person name="Grisard E.C."/>
            <person name="Fantinatti-Garboggini F."/>
            <person name="Marchini F.K."/>
            <person name="Rodrigues-Luiz G.F."/>
            <person name="Wagner G."/>
            <person name="Goldman G.H."/>
            <person name="Fietto J.L."/>
            <person name="Elias M.C."/>
            <person name="Goldman M.H."/>
            <person name="Sagot M.F."/>
            <person name="Pereira M."/>
            <person name="Stoco P.H."/>
            <person name="de Mendonca-Neto R.P."/>
            <person name="Teixeira S.M."/>
            <person name="Maciel T.E."/>
            <person name="de Oliveira Mendes T.A."/>
            <person name="Urmenyi T.P."/>
            <person name="de Souza W."/>
            <person name="Schenkman S."/>
            <person name="de Vasconcelos A.T."/>
        </authorList>
    </citation>
    <scope>NUCLEOTIDE SEQUENCE [LARGE SCALE GENOMIC DNA]</scope>
</reference>